<organism evidence="1 2">
    <name type="scientific">Melaminivora suipulveris</name>
    <dbReference type="NCBI Taxonomy" id="2109913"/>
    <lineage>
        <taxon>Bacteria</taxon>
        <taxon>Pseudomonadati</taxon>
        <taxon>Pseudomonadota</taxon>
        <taxon>Betaproteobacteria</taxon>
        <taxon>Burkholderiales</taxon>
        <taxon>Comamonadaceae</taxon>
        <taxon>Melaminivora</taxon>
    </lineage>
</organism>
<gene>
    <name evidence="1" type="ORF">C6568_17350</name>
</gene>
<evidence type="ECO:0008006" key="3">
    <source>
        <dbReference type="Google" id="ProtNLM"/>
    </source>
</evidence>
<name>A0A2R3QG90_9BURK</name>
<dbReference type="OrthoDB" id="784829at2"/>
<dbReference type="Pfam" id="PF13148">
    <property type="entry name" value="DUF3987"/>
    <property type="match status" value="1"/>
</dbReference>
<dbReference type="EMBL" id="CP027667">
    <property type="protein sequence ID" value="AVO50793.1"/>
    <property type="molecule type" value="Genomic_DNA"/>
</dbReference>
<keyword evidence="2" id="KW-1185">Reference proteome</keyword>
<reference evidence="1 2" key="1">
    <citation type="submission" date="2018-03" db="EMBL/GenBank/DDBJ databases">
        <title>Genome sequencing of Melaminivora sp.</title>
        <authorList>
            <person name="Kim S.-J."/>
            <person name="Heo J."/>
            <person name="Ahn J.-H."/>
            <person name="Kwon S.-W."/>
        </authorList>
    </citation>
    <scope>NUCLEOTIDE SEQUENCE [LARGE SCALE GENOMIC DNA]</scope>
    <source>
        <strain evidence="1 2">SC2-9</strain>
    </source>
</reference>
<dbReference type="Proteomes" id="UP000237925">
    <property type="component" value="Chromosome"/>
</dbReference>
<accession>A0A2R3QG90</accession>
<dbReference type="AlphaFoldDB" id="A0A2R3QG90"/>
<evidence type="ECO:0000313" key="1">
    <source>
        <dbReference type="EMBL" id="AVO50793.1"/>
    </source>
</evidence>
<evidence type="ECO:0000313" key="2">
    <source>
        <dbReference type="Proteomes" id="UP000237925"/>
    </source>
</evidence>
<dbReference type="RefSeq" id="WP_106685186.1">
    <property type="nucleotide sequence ID" value="NZ_CP027667.1"/>
</dbReference>
<sequence>MNALDLNMDTAPALDIDAIGTGNWPQPRAIEKDLPPAPAFDAHILLPASLAEFVLDEADRMSAAPDYVAAALVVALGAVIGTRAAIKPKRRDDWIVTPNLFGGVVGEPSAKKSPTVGSVMRFLDRLEAREQEALSDRRNLYQAELAAYEAHEAAIKSTMKKAATGKPDKDKMLAAQNDLAGLTKPEEPHARRFKSNDATVEKLGDILSHNPQGLLVYRDELMGLLASWEREGREGDKAFYLEGWNGTGSFSIDRIGRGSQFIPALCLSVFGGIQPDLLERYLSTIIEGLDNDGRIQRFQVLVYPEQPAWQWVDRYPVKGAREAVRDLFDRLASFDPLMDGAAPPDDFIKLAHYRFDDAAQELFIEWASDLNRARIPAEDDPMMAQHLAKYEKLFCALALILHLADGRIGDVGAESAMRAAAWCEYLEAHARRIYGLVEGARINAARTLARRIAEGKLANPFTARDVVRKGWRGLQSSAQAEAALAVLEEHGHVISFEDDATAGRPTTRYSINPQLTKARKP</sequence>
<proteinExistence type="predicted"/>
<protein>
    <recommendedName>
        <fullName evidence="3">DUF3987 domain-containing protein</fullName>
    </recommendedName>
</protein>
<dbReference type="KEGG" id="mela:C6568_17350"/>
<dbReference type="InterPro" id="IPR025048">
    <property type="entry name" value="DUF3987"/>
</dbReference>